<dbReference type="InterPro" id="IPR011009">
    <property type="entry name" value="Kinase-like_dom_sf"/>
</dbReference>
<dbReference type="KEGG" id="cmt:CCM_06998"/>
<proteinExistence type="predicted"/>
<dbReference type="InterPro" id="IPR051678">
    <property type="entry name" value="AGP_Transferase"/>
</dbReference>
<dbReference type="InterPro" id="IPR002575">
    <property type="entry name" value="Aminoglycoside_PTrfase"/>
</dbReference>
<dbReference type="RefSeq" id="XP_006672199.1">
    <property type="nucleotide sequence ID" value="XM_006672136.1"/>
</dbReference>
<name>G3JLK4_CORMM</name>
<dbReference type="Pfam" id="PF01636">
    <property type="entry name" value="APH"/>
    <property type="match status" value="1"/>
</dbReference>
<dbReference type="PANTHER" id="PTHR21310:SF58">
    <property type="entry name" value="AMINOGLYCOSIDE PHOSPHOTRANSFERASE DOMAIN-CONTAINING PROTEIN"/>
    <property type="match status" value="1"/>
</dbReference>
<dbReference type="PANTHER" id="PTHR21310">
    <property type="entry name" value="AMINOGLYCOSIDE PHOSPHOTRANSFERASE-RELATED-RELATED"/>
    <property type="match status" value="1"/>
</dbReference>
<accession>G3JLK4</accession>
<dbReference type="Proteomes" id="UP000001610">
    <property type="component" value="Unassembled WGS sequence"/>
</dbReference>
<reference evidence="2 3" key="1">
    <citation type="journal article" date="2011" name="Genome Biol.">
        <title>Genome sequence of the insect pathogenic fungus Cordyceps militaris, a valued traditional Chinese medicine.</title>
        <authorList>
            <person name="Zheng P."/>
            <person name="Xia Y."/>
            <person name="Xiao G."/>
            <person name="Xiong C."/>
            <person name="Hu X."/>
            <person name="Zhang S."/>
            <person name="Zheng H."/>
            <person name="Huang Y."/>
            <person name="Zhou Y."/>
            <person name="Wang S."/>
            <person name="Zhao G.P."/>
            <person name="Liu X."/>
            <person name="St Leger R.J."/>
            <person name="Wang C."/>
        </authorList>
    </citation>
    <scope>NUCLEOTIDE SEQUENCE [LARGE SCALE GENOMIC DNA]</scope>
    <source>
        <strain evidence="2 3">CM01</strain>
    </source>
</reference>
<dbReference type="OMA" id="RIRDWAP"/>
<evidence type="ECO:0000259" key="1">
    <source>
        <dbReference type="Pfam" id="PF01636"/>
    </source>
</evidence>
<evidence type="ECO:0000313" key="3">
    <source>
        <dbReference type="Proteomes" id="UP000001610"/>
    </source>
</evidence>
<dbReference type="SUPFAM" id="SSF56112">
    <property type="entry name" value="Protein kinase-like (PK-like)"/>
    <property type="match status" value="1"/>
</dbReference>
<dbReference type="GeneID" id="18169009"/>
<dbReference type="VEuPathDB" id="FungiDB:CCM_06998"/>
<organism evidence="2 3">
    <name type="scientific">Cordyceps militaris (strain CM01)</name>
    <name type="common">Caterpillar fungus</name>
    <dbReference type="NCBI Taxonomy" id="983644"/>
    <lineage>
        <taxon>Eukaryota</taxon>
        <taxon>Fungi</taxon>
        <taxon>Dikarya</taxon>
        <taxon>Ascomycota</taxon>
        <taxon>Pezizomycotina</taxon>
        <taxon>Sordariomycetes</taxon>
        <taxon>Hypocreomycetidae</taxon>
        <taxon>Hypocreales</taxon>
        <taxon>Cordycipitaceae</taxon>
        <taxon>Cordyceps</taxon>
    </lineage>
</organism>
<dbReference type="eggNOG" id="ENOG502SKBZ">
    <property type="taxonomic scope" value="Eukaryota"/>
</dbReference>
<dbReference type="EMBL" id="JH126403">
    <property type="protein sequence ID" value="EGX90578.1"/>
    <property type="molecule type" value="Genomic_DNA"/>
</dbReference>
<dbReference type="CDD" id="cd05120">
    <property type="entry name" value="APH_ChoK_like"/>
    <property type="match status" value="1"/>
</dbReference>
<dbReference type="InParanoid" id="G3JLK4"/>
<dbReference type="OrthoDB" id="3250044at2759"/>
<gene>
    <name evidence="2" type="ORF">CCM_06998</name>
</gene>
<dbReference type="AlphaFoldDB" id="G3JLK4"/>
<protein>
    <submittedName>
        <fullName evidence="2">Protein kinase-like domain</fullName>
    </submittedName>
</protein>
<keyword evidence="3" id="KW-1185">Reference proteome</keyword>
<keyword evidence="2" id="KW-0808">Transferase</keyword>
<keyword evidence="2" id="KW-0418">Kinase</keyword>
<dbReference type="STRING" id="983644.G3JLK4"/>
<sequence length="574" mass="65097">MEPAQQPLSDQQVVNGALSELEELSLPHPAVALLRLFIFEALDERAAAEYLQSRIFSAEEAYRLASDWAYVVEAVSRNGTMPQPPDVAESRRISQRDGHVCCVSGLRGTFWDPLIVSPVLAIPVDWIRQRDRVVPMLTAFFGAWYLNWWLHYIQEPTLLKPEHNHWLVRRSVAQALRSGRVRLDRAQPSMTEFVVDPVIIDTRKPIQIKGLLALLGDHSRAGISKVDARLIGTHARFSKSIQIINLARETAPGLSNPLLPLHYVSHTPTLVPLKPWPGRFQLTSILTTPLFRMWLLFPRRLRRLAYEALRQLGAYLYGVTAGHASVQKLPFGLFLKYGGTFEWAENEFNALRTVRRHTTLTVPKALDLVSEVVSYTNGWGYQDRGPKTYLIMTELPGAPLSQCIDAISDDNYQLLARQLQDAVSQLRQIPSVNPALPICNTLGAACREPRIRDWAPLGPYADEAAFSQNLRFPDDPARRGHRIVFTHADLNARNIMVDQRKTPDGRLEWAVVGIVDWETAGYYPEYWDCTKSLFEGFRWPKRHNDVMKSVFAAMGDYTAEMDVERRAWESGDGV</sequence>
<feature type="domain" description="Aminoglycoside phosphotransferase" evidence="1">
    <location>
        <begin position="344"/>
        <end position="533"/>
    </location>
</feature>
<dbReference type="Gene3D" id="3.90.1200.10">
    <property type="match status" value="1"/>
</dbReference>
<dbReference type="GO" id="GO:0016301">
    <property type="term" value="F:kinase activity"/>
    <property type="evidence" value="ECO:0007669"/>
    <property type="project" value="UniProtKB-KW"/>
</dbReference>
<evidence type="ECO:0000313" key="2">
    <source>
        <dbReference type="EMBL" id="EGX90578.1"/>
    </source>
</evidence>
<dbReference type="HOGENOM" id="CLU_021768_1_3_1"/>